<comment type="caution">
    <text evidence="3">The sequence shown here is derived from an EMBL/GenBank/DDBJ whole genome shotgun (WGS) entry which is preliminary data.</text>
</comment>
<dbReference type="Proteomes" id="UP001229421">
    <property type="component" value="Unassembled WGS sequence"/>
</dbReference>
<protein>
    <recommendedName>
        <fullName evidence="2">Alpha/beta hydrolase fold-3 domain-containing protein</fullName>
    </recommendedName>
</protein>
<reference evidence="3" key="1">
    <citation type="journal article" date="2023" name="bioRxiv">
        <title>Improved chromosome-level genome assembly for marigold (Tagetes erecta).</title>
        <authorList>
            <person name="Jiang F."/>
            <person name="Yuan L."/>
            <person name="Wang S."/>
            <person name="Wang H."/>
            <person name="Xu D."/>
            <person name="Wang A."/>
            <person name="Fan W."/>
        </authorList>
    </citation>
    <scope>NUCLEOTIDE SEQUENCE</scope>
    <source>
        <strain evidence="3">WSJ</strain>
        <tissue evidence="3">Leaf</tissue>
    </source>
</reference>
<feature type="domain" description="Alpha/beta hydrolase fold-3" evidence="2">
    <location>
        <begin position="79"/>
        <end position="300"/>
    </location>
</feature>
<dbReference type="GO" id="GO:0016787">
    <property type="term" value="F:hydrolase activity"/>
    <property type="evidence" value="ECO:0007669"/>
    <property type="project" value="InterPro"/>
</dbReference>
<gene>
    <name evidence="3" type="ORF">QVD17_27871</name>
</gene>
<accession>A0AAD8NJX0</accession>
<dbReference type="PANTHER" id="PTHR23024:SF212">
    <property type="entry name" value="CARBOXYLESTERASE 9-RELATED"/>
    <property type="match status" value="1"/>
</dbReference>
<dbReference type="Pfam" id="PF07859">
    <property type="entry name" value="Abhydrolase_3"/>
    <property type="match status" value="1"/>
</dbReference>
<dbReference type="InterPro" id="IPR013094">
    <property type="entry name" value="AB_hydrolase_3"/>
</dbReference>
<dbReference type="AlphaFoldDB" id="A0AAD8NJX0"/>
<dbReference type="InterPro" id="IPR050466">
    <property type="entry name" value="Carboxylest/Gibb_receptor"/>
</dbReference>
<evidence type="ECO:0000256" key="1">
    <source>
        <dbReference type="ARBA" id="ARBA00010515"/>
    </source>
</evidence>
<dbReference type="InterPro" id="IPR029058">
    <property type="entry name" value="AB_hydrolase_fold"/>
</dbReference>
<evidence type="ECO:0000313" key="4">
    <source>
        <dbReference type="Proteomes" id="UP001229421"/>
    </source>
</evidence>
<sequence>MSKFDPYEHLKIIKNKDGTLTRLMVLPQIPSTGDGDLLPGQTVASKDVTLDTTKNTWLRIFRPAKIPSNNNKITKLPLVIYFHAGGWINFQVSDALNHETMNKLSNEVPAIAVAVNFRLAPETKLPGQYNDALDTLNWVKQQSQDPNGDPWIQQYADFSKVYLYGTSCGANIVLHTALKILDQDTSPLTIAGIILCQPLIGGKKRTRSELKLAADTLFPLPVIDLLWELALPNGTDRDHRYCNPLADEYVKEKMGRLGRCLVIGFGGDPLIDRQQEFVQMLVMKGVVVEARFDDVGFHGIEMVDPRRANAILSFVKEFVV</sequence>
<keyword evidence="4" id="KW-1185">Reference proteome</keyword>
<dbReference type="EMBL" id="JAUHHV010000007">
    <property type="protein sequence ID" value="KAK1418725.1"/>
    <property type="molecule type" value="Genomic_DNA"/>
</dbReference>
<comment type="similarity">
    <text evidence="1">Belongs to the 'GDXG' lipolytic enzyme family.</text>
</comment>
<organism evidence="3 4">
    <name type="scientific">Tagetes erecta</name>
    <name type="common">African marigold</name>
    <dbReference type="NCBI Taxonomy" id="13708"/>
    <lineage>
        <taxon>Eukaryota</taxon>
        <taxon>Viridiplantae</taxon>
        <taxon>Streptophyta</taxon>
        <taxon>Embryophyta</taxon>
        <taxon>Tracheophyta</taxon>
        <taxon>Spermatophyta</taxon>
        <taxon>Magnoliopsida</taxon>
        <taxon>eudicotyledons</taxon>
        <taxon>Gunneridae</taxon>
        <taxon>Pentapetalae</taxon>
        <taxon>asterids</taxon>
        <taxon>campanulids</taxon>
        <taxon>Asterales</taxon>
        <taxon>Asteraceae</taxon>
        <taxon>Asteroideae</taxon>
        <taxon>Heliantheae alliance</taxon>
        <taxon>Tageteae</taxon>
        <taxon>Tagetes</taxon>
    </lineage>
</organism>
<dbReference type="SUPFAM" id="SSF53474">
    <property type="entry name" value="alpha/beta-Hydrolases"/>
    <property type="match status" value="1"/>
</dbReference>
<dbReference type="PANTHER" id="PTHR23024">
    <property type="entry name" value="ARYLACETAMIDE DEACETYLASE"/>
    <property type="match status" value="1"/>
</dbReference>
<evidence type="ECO:0000313" key="3">
    <source>
        <dbReference type="EMBL" id="KAK1418725.1"/>
    </source>
</evidence>
<dbReference type="Gene3D" id="3.40.50.1820">
    <property type="entry name" value="alpha/beta hydrolase"/>
    <property type="match status" value="1"/>
</dbReference>
<name>A0AAD8NJX0_TARER</name>
<evidence type="ECO:0000259" key="2">
    <source>
        <dbReference type="Pfam" id="PF07859"/>
    </source>
</evidence>
<proteinExistence type="inferred from homology"/>